<evidence type="ECO:0000256" key="6">
    <source>
        <dbReference type="ARBA" id="ARBA00023136"/>
    </source>
</evidence>
<evidence type="ECO:0000256" key="2">
    <source>
        <dbReference type="ARBA" id="ARBA00022448"/>
    </source>
</evidence>
<evidence type="ECO:0000256" key="5">
    <source>
        <dbReference type="ARBA" id="ARBA00022989"/>
    </source>
</evidence>
<feature type="transmembrane region" description="Helical" evidence="7">
    <location>
        <begin position="216"/>
        <end position="239"/>
    </location>
</feature>
<feature type="transmembrane region" description="Helical" evidence="7">
    <location>
        <begin position="139"/>
        <end position="160"/>
    </location>
</feature>
<feature type="transmembrane region" description="Helical" evidence="7">
    <location>
        <begin position="172"/>
        <end position="196"/>
    </location>
</feature>
<name>A5VY78_PSEP1</name>
<evidence type="ECO:0000256" key="1">
    <source>
        <dbReference type="ARBA" id="ARBA00004651"/>
    </source>
</evidence>
<dbReference type="EMBL" id="CP000712">
    <property type="protein sequence ID" value="ABQ76838.1"/>
    <property type="molecule type" value="Genomic_DNA"/>
</dbReference>
<dbReference type="HOGENOM" id="CLU_081268_1_0_6"/>
<feature type="transmembrane region" description="Helical" evidence="7">
    <location>
        <begin position="41"/>
        <end position="63"/>
    </location>
</feature>
<keyword evidence="5 7" id="KW-1133">Transmembrane helix</keyword>
<reference evidence="8" key="1">
    <citation type="submission" date="2007-05" db="EMBL/GenBank/DDBJ databases">
        <title>Complete sequence of Pseudomonas putida F1.</title>
        <authorList>
            <consortium name="US DOE Joint Genome Institute"/>
            <person name="Copeland A."/>
            <person name="Lucas S."/>
            <person name="Lapidus A."/>
            <person name="Barry K."/>
            <person name="Detter J.C."/>
            <person name="Glavina del Rio T."/>
            <person name="Hammon N."/>
            <person name="Israni S."/>
            <person name="Dalin E."/>
            <person name="Tice H."/>
            <person name="Pitluck S."/>
            <person name="Chain P."/>
            <person name="Malfatti S."/>
            <person name="Shin M."/>
            <person name="Vergez L."/>
            <person name="Schmutz J."/>
            <person name="Larimer F."/>
            <person name="Land M."/>
            <person name="Hauser L."/>
            <person name="Kyrpides N."/>
            <person name="Lykidis A."/>
            <person name="Parales R."/>
            <person name="Richardson P."/>
        </authorList>
    </citation>
    <scope>NUCLEOTIDE SEQUENCE [LARGE SCALE GENOMIC DNA]</scope>
    <source>
        <strain evidence="8">F1</strain>
    </source>
</reference>
<sequence length="262" mass="29310">MLPASNGSASLPQPKEWENGCRLGFIHMAAKGIVQVISAQVLSGTTLTLGWLGYVPLLIWAVSRVRWVELFTDRRRQHLLFGTVFCLFALWLVRRDFDTGVSYHFIGMTAVTLLLDWPLAVLGGFMAQLGLLALGRQDLAALGVNGLLLIGLPVLITEVCAIVVERAQPRNLFVYIFCSGFFPAALTVLVCVPAALGLLWLDGRFALPEWLSDFVGYLWLMMFPEAFINGMVISALVVFCPEWLETFNRTRYLQAPWKEDER</sequence>
<dbReference type="InterPro" id="IPR002751">
    <property type="entry name" value="CbiM/NikMN"/>
</dbReference>
<keyword evidence="3" id="KW-1003">Cell membrane</keyword>
<evidence type="ECO:0000256" key="4">
    <source>
        <dbReference type="ARBA" id="ARBA00022692"/>
    </source>
</evidence>
<keyword evidence="4 7" id="KW-0812">Transmembrane</keyword>
<feature type="transmembrane region" description="Helical" evidence="7">
    <location>
        <begin position="105"/>
        <end position="127"/>
    </location>
</feature>
<proteinExistence type="predicted"/>
<keyword evidence="6 7" id="KW-0472">Membrane</keyword>
<dbReference type="Pfam" id="PF01891">
    <property type="entry name" value="CbiM"/>
    <property type="match status" value="1"/>
</dbReference>
<dbReference type="GO" id="GO:0000041">
    <property type="term" value="P:transition metal ion transport"/>
    <property type="evidence" value="ECO:0007669"/>
    <property type="project" value="InterPro"/>
</dbReference>
<accession>A5VY78</accession>
<evidence type="ECO:0000313" key="8">
    <source>
        <dbReference type="EMBL" id="ABQ76838.1"/>
    </source>
</evidence>
<dbReference type="AlphaFoldDB" id="A5VY78"/>
<organism evidence="8">
    <name type="scientific">Pseudomonas putida (strain ATCC 700007 / DSM 6899 / JCM 31910 / BCRC 17059 / LMG 24140 / F1)</name>
    <dbReference type="NCBI Taxonomy" id="351746"/>
    <lineage>
        <taxon>Bacteria</taxon>
        <taxon>Pseudomonadati</taxon>
        <taxon>Pseudomonadota</taxon>
        <taxon>Gammaproteobacteria</taxon>
        <taxon>Pseudomonadales</taxon>
        <taxon>Pseudomonadaceae</taxon>
        <taxon>Pseudomonas</taxon>
    </lineage>
</organism>
<dbReference type="KEGG" id="ppf:Pput_0670"/>
<dbReference type="Gene3D" id="1.10.1760.20">
    <property type="match status" value="1"/>
</dbReference>
<protein>
    <submittedName>
        <fullName evidence="8">Membrane protein-like protein</fullName>
    </submittedName>
</protein>
<evidence type="ECO:0000256" key="7">
    <source>
        <dbReference type="SAM" id="Phobius"/>
    </source>
</evidence>
<dbReference type="eggNOG" id="COG3235">
    <property type="taxonomic scope" value="Bacteria"/>
</dbReference>
<evidence type="ECO:0000256" key="3">
    <source>
        <dbReference type="ARBA" id="ARBA00022475"/>
    </source>
</evidence>
<feature type="transmembrane region" description="Helical" evidence="7">
    <location>
        <begin position="75"/>
        <end position="93"/>
    </location>
</feature>
<dbReference type="GO" id="GO:0005886">
    <property type="term" value="C:plasma membrane"/>
    <property type="evidence" value="ECO:0007669"/>
    <property type="project" value="UniProtKB-SubCell"/>
</dbReference>
<gene>
    <name evidence="8" type="ordered locus">Pput_0670</name>
</gene>
<comment type="subcellular location">
    <subcellularLocation>
        <location evidence="1">Cell membrane</location>
        <topology evidence="1">Multi-pass membrane protein</topology>
    </subcellularLocation>
</comment>
<keyword evidence="2" id="KW-0813">Transport</keyword>